<proteinExistence type="predicted"/>
<dbReference type="RefSeq" id="WP_378192831.1">
    <property type="nucleotide sequence ID" value="NZ_JBHMBK010000009.1"/>
</dbReference>
<evidence type="ECO:0000313" key="3">
    <source>
        <dbReference type="EMBL" id="MFB9685328.1"/>
    </source>
</evidence>
<accession>A0ABV5U1T7</accession>
<protein>
    <recommendedName>
        <fullName evidence="5">PEP-CTERM protein-sorting domain-containing protein</fullName>
    </recommendedName>
</protein>
<comment type="caution">
    <text evidence="3">The sequence shown here is derived from an EMBL/GenBank/DDBJ whole genome shotgun (WGS) entry which is preliminary data.</text>
</comment>
<feature type="transmembrane region" description="Helical" evidence="2">
    <location>
        <begin position="29"/>
        <end position="50"/>
    </location>
</feature>
<dbReference type="Proteomes" id="UP001589535">
    <property type="component" value="Unassembled WGS sequence"/>
</dbReference>
<feature type="transmembrane region" description="Helical" evidence="2">
    <location>
        <begin position="56"/>
        <end position="79"/>
    </location>
</feature>
<keyword evidence="2" id="KW-0472">Membrane</keyword>
<organism evidence="3 4">
    <name type="scientific">Amycolatopsis plumensis</name>
    <dbReference type="NCBI Taxonomy" id="236508"/>
    <lineage>
        <taxon>Bacteria</taxon>
        <taxon>Bacillati</taxon>
        <taxon>Actinomycetota</taxon>
        <taxon>Actinomycetes</taxon>
        <taxon>Pseudonocardiales</taxon>
        <taxon>Pseudonocardiaceae</taxon>
        <taxon>Amycolatopsis</taxon>
    </lineage>
</organism>
<evidence type="ECO:0008006" key="5">
    <source>
        <dbReference type="Google" id="ProtNLM"/>
    </source>
</evidence>
<evidence type="ECO:0000256" key="2">
    <source>
        <dbReference type="SAM" id="Phobius"/>
    </source>
</evidence>
<gene>
    <name evidence="3" type="ORF">ACFFTO_14130</name>
</gene>
<evidence type="ECO:0000313" key="4">
    <source>
        <dbReference type="Proteomes" id="UP001589535"/>
    </source>
</evidence>
<dbReference type="EMBL" id="JBHMBK010000009">
    <property type="protein sequence ID" value="MFB9685328.1"/>
    <property type="molecule type" value="Genomic_DNA"/>
</dbReference>
<keyword evidence="2" id="KW-1133">Transmembrane helix</keyword>
<keyword evidence="4" id="KW-1185">Reference proteome</keyword>
<feature type="compositionally biased region" description="Basic and acidic residues" evidence="1">
    <location>
        <begin position="88"/>
        <end position="109"/>
    </location>
</feature>
<sequence length="109" mass="11258">MPTEVWIGVGGAILIAAAAFARRKANRKWAQVAASGLVLAGWTLVAHFLVKPLVPASVLAGVILGGCTLGIFLAALIGGRSGRSGRSSRADRADPQPTARDDQRPTTDV</sequence>
<keyword evidence="2" id="KW-0812">Transmembrane</keyword>
<evidence type="ECO:0000256" key="1">
    <source>
        <dbReference type="SAM" id="MobiDB-lite"/>
    </source>
</evidence>
<reference evidence="3 4" key="1">
    <citation type="submission" date="2024-09" db="EMBL/GenBank/DDBJ databases">
        <authorList>
            <person name="Sun Q."/>
            <person name="Mori K."/>
        </authorList>
    </citation>
    <scope>NUCLEOTIDE SEQUENCE [LARGE SCALE GENOMIC DNA]</scope>
    <source>
        <strain evidence="3 4">JCM 13852</strain>
    </source>
</reference>
<name>A0ABV5U1T7_9PSEU</name>
<feature type="region of interest" description="Disordered" evidence="1">
    <location>
        <begin position="80"/>
        <end position="109"/>
    </location>
</feature>
<feature type="transmembrane region" description="Helical" evidence="2">
    <location>
        <begin position="6"/>
        <end position="22"/>
    </location>
</feature>